<proteinExistence type="predicted"/>
<dbReference type="EMBL" id="BOOA01000143">
    <property type="protein sequence ID" value="GIH29632.1"/>
    <property type="molecule type" value="Genomic_DNA"/>
</dbReference>
<evidence type="ECO:0000313" key="2">
    <source>
        <dbReference type="Proteomes" id="UP000640052"/>
    </source>
</evidence>
<protein>
    <submittedName>
        <fullName evidence="1">Uncharacterized protein</fullName>
    </submittedName>
</protein>
<reference evidence="1" key="1">
    <citation type="submission" date="2021-01" db="EMBL/GenBank/DDBJ databases">
        <title>Whole genome shotgun sequence of Acrocarpospora phusangensis NBRC 108782.</title>
        <authorList>
            <person name="Komaki H."/>
            <person name="Tamura T."/>
        </authorList>
    </citation>
    <scope>NUCLEOTIDE SEQUENCE</scope>
    <source>
        <strain evidence="1">NBRC 108782</strain>
    </source>
</reference>
<keyword evidence="2" id="KW-1185">Reference proteome</keyword>
<organism evidence="1 2">
    <name type="scientific">Acrocarpospora phusangensis</name>
    <dbReference type="NCBI Taxonomy" id="1070424"/>
    <lineage>
        <taxon>Bacteria</taxon>
        <taxon>Bacillati</taxon>
        <taxon>Actinomycetota</taxon>
        <taxon>Actinomycetes</taxon>
        <taxon>Streptosporangiales</taxon>
        <taxon>Streptosporangiaceae</taxon>
        <taxon>Acrocarpospora</taxon>
    </lineage>
</organism>
<name>A0A919QIL5_9ACTN</name>
<evidence type="ECO:0000313" key="1">
    <source>
        <dbReference type="EMBL" id="GIH29632.1"/>
    </source>
</evidence>
<sequence>MDGTAAPGHAYKNLWATNRDDRWESAGSAGTGHEQPFIRPGQDEFAYAADGEIVTLLSQWGWAEGSDPHALDAYLDGAPFGIDEDTAVNISSLLLVAGRMTGREIDAEWLDGVHTCYRTVR</sequence>
<dbReference type="AlphaFoldDB" id="A0A919QIL5"/>
<comment type="caution">
    <text evidence="1">The sequence shown here is derived from an EMBL/GenBank/DDBJ whole genome shotgun (WGS) entry which is preliminary data.</text>
</comment>
<accession>A0A919QIL5</accession>
<gene>
    <name evidence="1" type="ORF">Aph01nite_79420</name>
</gene>
<dbReference type="Proteomes" id="UP000640052">
    <property type="component" value="Unassembled WGS sequence"/>
</dbReference>